<gene>
    <name evidence="1" type="ORF">JJJ17_18610</name>
</gene>
<dbReference type="RefSeq" id="WP_200689166.1">
    <property type="nucleotide sequence ID" value="NZ_JAEPRQ010000010.1"/>
</dbReference>
<name>A0A934SI80_9RHOB</name>
<evidence type="ECO:0000313" key="1">
    <source>
        <dbReference type="EMBL" id="MBK4217945.1"/>
    </source>
</evidence>
<dbReference type="Proteomes" id="UP000640485">
    <property type="component" value="Unassembled WGS sequence"/>
</dbReference>
<reference evidence="1" key="1">
    <citation type="submission" date="2021-01" db="EMBL/GenBank/DDBJ databases">
        <title>Paracoccus amoyensis sp. nov., isolated from the surface seawater along the coast of Xiamen Island, China.</title>
        <authorList>
            <person name="Lyu L."/>
        </authorList>
    </citation>
    <scope>NUCLEOTIDE SEQUENCE</scope>
    <source>
        <strain evidence="1">MJ17</strain>
    </source>
</reference>
<protein>
    <submittedName>
        <fullName evidence="1">GIY-YIG nuclease family protein</fullName>
    </submittedName>
</protein>
<evidence type="ECO:0000313" key="2">
    <source>
        <dbReference type="Proteomes" id="UP000640485"/>
    </source>
</evidence>
<proteinExistence type="predicted"/>
<organism evidence="1 2">
    <name type="scientific">Paracoccus caeni</name>
    <dbReference type="NCBI Taxonomy" id="657651"/>
    <lineage>
        <taxon>Bacteria</taxon>
        <taxon>Pseudomonadati</taxon>
        <taxon>Pseudomonadota</taxon>
        <taxon>Alphaproteobacteria</taxon>
        <taxon>Rhodobacterales</taxon>
        <taxon>Paracoccaceae</taxon>
        <taxon>Paracoccus</taxon>
    </lineage>
</organism>
<accession>A0A934SI80</accession>
<dbReference type="AlphaFoldDB" id="A0A934SI80"/>
<sequence>MTTNTAVGQNCPALAPELTIHPGLLHDHWRQMAQLKGFDLVARVRDRYHLALRCRSCGQISVVRLFVLMSTRPICRHCLETARAAQAKSAGLTYLGPDPVATPYGLYRAPCGHVLRRQFEFIDRMAAGLADARCETCFAAKERRKAARLGWTRIAPDPQGNANYHLYRHRCGHVQRIARANLNWGQCDCAGCGQSWTAKPSQIYLVEIRHGPLHLLKLGYSANPQKRFRHQLGLPKEARITLLRRLRIATGHAACVLEKALHARLSRDHPGSLVPPEVYRGVLNVVSEVYRTDLAPVLHRCLDEIAAKPTGGSGSP</sequence>
<keyword evidence="2" id="KW-1185">Reference proteome</keyword>
<dbReference type="EMBL" id="JAEPRQ010000010">
    <property type="protein sequence ID" value="MBK4217945.1"/>
    <property type="molecule type" value="Genomic_DNA"/>
</dbReference>
<comment type="caution">
    <text evidence="1">The sequence shown here is derived from an EMBL/GenBank/DDBJ whole genome shotgun (WGS) entry which is preliminary data.</text>
</comment>